<comment type="caution">
    <text evidence="2">The sequence shown here is derived from an EMBL/GenBank/DDBJ whole genome shotgun (WGS) entry which is preliminary data.</text>
</comment>
<feature type="compositionally biased region" description="Basic and acidic residues" evidence="1">
    <location>
        <begin position="501"/>
        <end position="517"/>
    </location>
</feature>
<evidence type="ECO:0000313" key="2">
    <source>
        <dbReference type="EMBL" id="KAJ7203540.1"/>
    </source>
</evidence>
<organism evidence="2 3">
    <name type="scientific">Mycena pura</name>
    <dbReference type="NCBI Taxonomy" id="153505"/>
    <lineage>
        <taxon>Eukaryota</taxon>
        <taxon>Fungi</taxon>
        <taxon>Dikarya</taxon>
        <taxon>Basidiomycota</taxon>
        <taxon>Agaricomycotina</taxon>
        <taxon>Agaricomycetes</taxon>
        <taxon>Agaricomycetidae</taxon>
        <taxon>Agaricales</taxon>
        <taxon>Marasmiineae</taxon>
        <taxon>Mycenaceae</taxon>
        <taxon>Mycena</taxon>
    </lineage>
</organism>
<proteinExistence type="predicted"/>
<dbReference type="AlphaFoldDB" id="A0AAD6V5I6"/>
<sequence>MYRQNTTSNECSDQISADSDGLIGSYGIADRDPKRGGINFLSIGPLASSVIDISPPFLPRSTTLGARSNPPIPALHLKRYWTATVLNSVGHGSFEGCSSQWIGLVQYEWIIEQILDGKRRCAELLVSMRKDIRENPSSLYRRNRTVASGSCGTWEAKQALLSDYIQWRSRSKAKYGPEAELCSKAGSRLMAESLKGGIWLGGRYAALTQTYTALKQGYGSEAVKAGLWLRGRYAALTQTYTALKQGYGSEAELWLGGRCAALKQDYGSEADTGSKSRFCSMENILDSEGQVEKELIGLMAMWQELERGGSSTLCVSHVSGDSEVDLGTQDVGFIPIHPPSSKVPEIIERQLSVMARMLVEDAHAIIAGMCGAAGPSPRIRGAPGRPCARGPLEGVHVQVPRHGAVVPAADAHAIIAGMCSGDADTNGAIAGALIPKIPTASPLIGNQELALNEHLLGSSVYRRARMEYKWAPDELELAWTISPNMLHMTNKQHKRYGNASDSRRHAPHSEPALERRGSCAGLTGNLRTLEVDGEKDAGHRGIIIDVACAYSRMWVIQPVLVLLVE</sequence>
<evidence type="ECO:0000256" key="1">
    <source>
        <dbReference type="SAM" id="MobiDB-lite"/>
    </source>
</evidence>
<feature type="region of interest" description="Disordered" evidence="1">
    <location>
        <begin position="494"/>
        <end position="517"/>
    </location>
</feature>
<dbReference type="Proteomes" id="UP001219525">
    <property type="component" value="Unassembled WGS sequence"/>
</dbReference>
<keyword evidence="3" id="KW-1185">Reference proteome</keyword>
<evidence type="ECO:0000313" key="3">
    <source>
        <dbReference type="Proteomes" id="UP001219525"/>
    </source>
</evidence>
<gene>
    <name evidence="2" type="ORF">GGX14DRAFT_651551</name>
</gene>
<accession>A0AAD6V5I6</accession>
<protein>
    <submittedName>
        <fullName evidence="2">Uncharacterized protein</fullName>
    </submittedName>
</protein>
<dbReference type="EMBL" id="JARJCW010000050">
    <property type="protein sequence ID" value="KAJ7203540.1"/>
    <property type="molecule type" value="Genomic_DNA"/>
</dbReference>
<name>A0AAD6V5I6_9AGAR</name>
<reference evidence="2" key="1">
    <citation type="submission" date="2023-03" db="EMBL/GenBank/DDBJ databases">
        <title>Massive genome expansion in bonnet fungi (Mycena s.s.) driven by repeated elements and novel gene families across ecological guilds.</title>
        <authorList>
            <consortium name="Lawrence Berkeley National Laboratory"/>
            <person name="Harder C.B."/>
            <person name="Miyauchi S."/>
            <person name="Viragh M."/>
            <person name="Kuo A."/>
            <person name="Thoen E."/>
            <person name="Andreopoulos B."/>
            <person name="Lu D."/>
            <person name="Skrede I."/>
            <person name="Drula E."/>
            <person name="Henrissat B."/>
            <person name="Morin E."/>
            <person name="Kohler A."/>
            <person name="Barry K."/>
            <person name="LaButti K."/>
            <person name="Morin E."/>
            <person name="Salamov A."/>
            <person name="Lipzen A."/>
            <person name="Mereny Z."/>
            <person name="Hegedus B."/>
            <person name="Baldrian P."/>
            <person name="Stursova M."/>
            <person name="Weitz H."/>
            <person name="Taylor A."/>
            <person name="Grigoriev I.V."/>
            <person name="Nagy L.G."/>
            <person name="Martin F."/>
            <person name="Kauserud H."/>
        </authorList>
    </citation>
    <scope>NUCLEOTIDE SEQUENCE</scope>
    <source>
        <strain evidence="2">9144</strain>
    </source>
</reference>